<feature type="domain" description="Radical SAM core" evidence="6">
    <location>
        <begin position="36"/>
        <end position="175"/>
    </location>
</feature>
<comment type="cofactor">
    <cofactor evidence="1">
        <name>[4Fe-4S] cluster</name>
        <dbReference type="ChEBI" id="CHEBI:49883"/>
    </cofactor>
</comment>
<dbReference type="GO" id="GO:0046872">
    <property type="term" value="F:metal ion binding"/>
    <property type="evidence" value="ECO:0007669"/>
    <property type="project" value="UniProtKB-KW"/>
</dbReference>
<feature type="domain" description="Arsenosugar biosynthesis radical SAM protein ArsS-like C-terminal" evidence="7">
    <location>
        <begin position="192"/>
        <end position="321"/>
    </location>
</feature>
<dbReference type="GO" id="GO:0051536">
    <property type="term" value="F:iron-sulfur cluster binding"/>
    <property type="evidence" value="ECO:0007669"/>
    <property type="project" value="UniProtKB-KW"/>
</dbReference>
<dbReference type="InterPro" id="IPR026351">
    <property type="entry name" value="rSAM_ArsS-like"/>
</dbReference>
<dbReference type="InterPro" id="IPR058240">
    <property type="entry name" value="rSAM_sf"/>
</dbReference>
<dbReference type="CDD" id="cd01335">
    <property type="entry name" value="Radical_SAM"/>
    <property type="match status" value="1"/>
</dbReference>
<evidence type="ECO:0000256" key="2">
    <source>
        <dbReference type="ARBA" id="ARBA00022691"/>
    </source>
</evidence>
<dbReference type="EMBL" id="NPDX01000001">
    <property type="protein sequence ID" value="PJZ84821.1"/>
    <property type="molecule type" value="Genomic_DNA"/>
</dbReference>
<dbReference type="GO" id="GO:0003824">
    <property type="term" value="F:catalytic activity"/>
    <property type="evidence" value="ECO:0007669"/>
    <property type="project" value="InterPro"/>
</dbReference>
<reference evidence="8 9" key="1">
    <citation type="submission" date="2017-07" db="EMBL/GenBank/DDBJ databases">
        <title>Leptospira spp. isolated from tropical soils.</title>
        <authorList>
            <person name="Thibeaux R."/>
            <person name="Iraola G."/>
            <person name="Ferres I."/>
            <person name="Bierque E."/>
            <person name="Girault D."/>
            <person name="Soupe-Gilbert M.-E."/>
            <person name="Picardeau M."/>
            <person name="Goarant C."/>
        </authorList>
    </citation>
    <scope>NUCLEOTIDE SEQUENCE [LARGE SCALE GENOMIC DNA]</scope>
    <source>
        <strain evidence="8 9">FH2-B-A1</strain>
    </source>
</reference>
<keyword evidence="4" id="KW-0408">Iron</keyword>
<keyword evidence="9" id="KW-1185">Reference proteome</keyword>
<dbReference type="OrthoDB" id="9810775at2"/>
<evidence type="ECO:0000256" key="3">
    <source>
        <dbReference type="ARBA" id="ARBA00022723"/>
    </source>
</evidence>
<dbReference type="Proteomes" id="UP000232145">
    <property type="component" value="Unassembled WGS sequence"/>
</dbReference>
<dbReference type="Gene3D" id="3.20.20.70">
    <property type="entry name" value="Aldolase class I"/>
    <property type="match status" value="1"/>
</dbReference>
<evidence type="ECO:0000313" key="8">
    <source>
        <dbReference type="EMBL" id="PJZ84821.1"/>
    </source>
</evidence>
<organism evidence="8 9">
    <name type="scientific">Leptospira harrisiae</name>
    <dbReference type="NCBI Taxonomy" id="2023189"/>
    <lineage>
        <taxon>Bacteria</taxon>
        <taxon>Pseudomonadati</taxon>
        <taxon>Spirochaetota</taxon>
        <taxon>Spirochaetia</taxon>
        <taxon>Leptospirales</taxon>
        <taxon>Leptospiraceae</taxon>
        <taxon>Leptospira</taxon>
    </lineage>
</organism>
<evidence type="ECO:0000313" key="9">
    <source>
        <dbReference type="Proteomes" id="UP000232145"/>
    </source>
</evidence>
<evidence type="ECO:0000256" key="4">
    <source>
        <dbReference type="ARBA" id="ARBA00023004"/>
    </source>
</evidence>
<keyword evidence="3" id="KW-0479">Metal-binding</keyword>
<dbReference type="InterPro" id="IPR013785">
    <property type="entry name" value="Aldolase_TIM"/>
</dbReference>
<evidence type="ECO:0000256" key="5">
    <source>
        <dbReference type="ARBA" id="ARBA00023014"/>
    </source>
</evidence>
<accession>A0A2N0AKS2</accession>
<proteinExistence type="predicted"/>
<dbReference type="PANTHER" id="PTHR43728">
    <property type="entry name" value="SLR0304 PROTEIN"/>
    <property type="match status" value="1"/>
</dbReference>
<sequence length="324" mass="35911">METKEQLSTLQSFSGKKFSDSVGHSIHARSLKIFQINVGKWCNQACRHCHVDASPIRTEMMDKATVELCLEIIEKTPGIETVDITGGAPEGNPHFKDLVLGAKKLGKRVMDRCNLTILEEPGFDWLYEFLASNQVEIVSSLPSFIESTTDNQRGKGVYQKSITALKKLNALGYGTKLPLNLVYNPNGLFLGSGQSVLEREYKETLEKKYEIVFNQLFCINNLPISRFLGALVRGGKFEMYMETLANAYNPATVEGLMCLDQISVGYDGSVYDCDFNQMLDLKSQNVKHIKDFDLQSFLGRDIVVANHCYGCTAGAGSSCGGEIV</sequence>
<evidence type="ECO:0000259" key="6">
    <source>
        <dbReference type="Pfam" id="PF04055"/>
    </source>
</evidence>
<dbReference type="NCBIfam" id="TIGR04167">
    <property type="entry name" value="rSAM_SeCys"/>
    <property type="match status" value="1"/>
</dbReference>
<evidence type="ECO:0000256" key="1">
    <source>
        <dbReference type="ARBA" id="ARBA00001966"/>
    </source>
</evidence>
<dbReference type="AlphaFoldDB" id="A0A2N0AKS2"/>
<name>A0A2N0AKS2_9LEPT</name>
<evidence type="ECO:0000259" key="7">
    <source>
        <dbReference type="Pfam" id="PF12345"/>
    </source>
</evidence>
<protein>
    <submittedName>
        <fullName evidence="8">Radical SAM protein</fullName>
    </submittedName>
</protein>
<gene>
    <name evidence="8" type="ORF">CH364_00635</name>
</gene>
<dbReference type="Pfam" id="PF12345">
    <property type="entry name" value="DUF3641"/>
    <property type="match status" value="1"/>
</dbReference>
<dbReference type="SUPFAM" id="SSF102114">
    <property type="entry name" value="Radical SAM enzymes"/>
    <property type="match status" value="1"/>
</dbReference>
<keyword evidence="2" id="KW-0949">S-adenosyl-L-methionine</keyword>
<dbReference type="RefSeq" id="WP_100741707.1">
    <property type="nucleotide sequence ID" value="NZ_NPDW01000001.1"/>
</dbReference>
<dbReference type="InterPro" id="IPR007197">
    <property type="entry name" value="rSAM"/>
</dbReference>
<dbReference type="SFLD" id="SFLDS00029">
    <property type="entry name" value="Radical_SAM"/>
    <property type="match status" value="1"/>
</dbReference>
<dbReference type="Pfam" id="PF04055">
    <property type="entry name" value="Radical_SAM"/>
    <property type="match status" value="1"/>
</dbReference>
<comment type="caution">
    <text evidence="8">The sequence shown here is derived from an EMBL/GenBank/DDBJ whole genome shotgun (WGS) entry which is preliminary data.</text>
</comment>
<dbReference type="PANTHER" id="PTHR43728:SF1">
    <property type="entry name" value="FE-S OXIDOREDUCTASE"/>
    <property type="match status" value="1"/>
</dbReference>
<keyword evidence="5" id="KW-0411">Iron-sulfur</keyword>
<dbReference type="InterPro" id="IPR024521">
    <property type="entry name" value="ArsS-like_C"/>
</dbReference>